<dbReference type="PANTHER" id="PTHR33988:SF2">
    <property type="entry name" value="ENDORIBONUCLEASE MAZF"/>
    <property type="match status" value="1"/>
</dbReference>
<dbReference type="EMBL" id="JBHFNQ010000042">
    <property type="protein sequence ID" value="MFB2876211.1"/>
    <property type="molecule type" value="Genomic_DNA"/>
</dbReference>
<comment type="similarity">
    <text evidence="1 3">Belongs to the PemK/MazF family.</text>
</comment>
<dbReference type="PIRSF" id="PIRSF033490">
    <property type="entry name" value="MazF"/>
    <property type="match status" value="1"/>
</dbReference>
<dbReference type="InterPro" id="IPR011067">
    <property type="entry name" value="Plasmid_toxin/cell-grow_inhib"/>
</dbReference>
<gene>
    <name evidence="4" type="ORF">ACE1CC_04905</name>
</gene>
<evidence type="ECO:0000313" key="5">
    <source>
        <dbReference type="Proteomes" id="UP001576774"/>
    </source>
</evidence>
<dbReference type="SUPFAM" id="SSF50118">
    <property type="entry name" value="Cell growth inhibitor/plasmid maintenance toxic component"/>
    <property type="match status" value="1"/>
</dbReference>
<evidence type="ECO:0000256" key="3">
    <source>
        <dbReference type="PIRNR" id="PIRNR033490"/>
    </source>
</evidence>
<keyword evidence="5" id="KW-1185">Reference proteome</keyword>
<dbReference type="PANTHER" id="PTHR33988">
    <property type="entry name" value="ENDORIBONUCLEASE MAZF-RELATED"/>
    <property type="match status" value="1"/>
</dbReference>
<name>A0ABV4X0B8_9CYAN</name>
<reference evidence="4 5" key="1">
    <citation type="submission" date="2024-09" db="EMBL/GenBank/DDBJ databases">
        <title>Floridaenema gen nov. (Aerosakkonemataceae, Aerosakkonematales ord. nov., Cyanobacteria) from benthic tropical and subtropical fresh waters, with the description of four new species.</title>
        <authorList>
            <person name="Moretto J.A."/>
            <person name="Berthold D.E."/>
            <person name="Lefler F.W."/>
            <person name="Huang I.-S."/>
            <person name="Laughinghouse H. IV."/>
        </authorList>
    </citation>
    <scope>NUCLEOTIDE SEQUENCE [LARGE SCALE GENOMIC DNA]</scope>
    <source>
        <strain evidence="4 5">BLCC-F46</strain>
    </source>
</reference>
<evidence type="ECO:0000256" key="1">
    <source>
        <dbReference type="ARBA" id="ARBA00007521"/>
    </source>
</evidence>
<keyword evidence="3" id="KW-0540">Nuclease</keyword>
<evidence type="ECO:0000313" key="4">
    <source>
        <dbReference type="EMBL" id="MFB2876211.1"/>
    </source>
</evidence>
<comment type="function">
    <text evidence="3">Toxic component of a type II toxin-antitoxin (TA) system.</text>
</comment>
<keyword evidence="3" id="KW-0255">Endonuclease</keyword>
<dbReference type="RefSeq" id="WP_413269350.1">
    <property type="nucleotide sequence ID" value="NZ_JBHFNQ010000042.1"/>
</dbReference>
<dbReference type="Proteomes" id="UP001576774">
    <property type="component" value="Unassembled WGS sequence"/>
</dbReference>
<dbReference type="EC" id="3.1.-.-" evidence="3"/>
<accession>A0ABV4X0B8</accession>
<dbReference type="Gene3D" id="2.30.30.110">
    <property type="match status" value="1"/>
</dbReference>
<comment type="caution">
    <text evidence="4">The sequence shown here is derived from an EMBL/GenBank/DDBJ whole genome shotgun (WGS) entry which is preliminary data.</text>
</comment>
<protein>
    <recommendedName>
        <fullName evidence="3">mRNA interferase</fullName>
        <ecNumber evidence="3">3.1.-.-</ecNumber>
    </recommendedName>
</protein>
<organism evidence="4 5">
    <name type="scientific">Floridaenema aerugineum BLCC-F46</name>
    <dbReference type="NCBI Taxonomy" id="3153654"/>
    <lineage>
        <taxon>Bacteria</taxon>
        <taxon>Bacillati</taxon>
        <taxon>Cyanobacteriota</taxon>
        <taxon>Cyanophyceae</taxon>
        <taxon>Oscillatoriophycideae</taxon>
        <taxon>Aerosakkonematales</taxon>
        <taxon>Aerosakkonemataceae</taxon>
        <taxon>Floridanema</taxon>
        <taxon>Floridanema aerugineum</taxon>
    </lineage>
</organism>
<evidence type="ECO:0000256" key="2">
    <source>
        <dbReference type="ARBA" id="ARBA00022649"/>
    </source>
</evidence>
<dbReference type="InterPro" id="IPR003477">
    <property type="entry name" value="PemK-like"/>
</dbReference>
<proteinExistence type="inferred from homology"/>
<sequence length="124" mass="13380">MVTITRGDVVLCDLNPVVGTEQAGIRPALVLQIDRANAVSPHTIIAPFTSQIRRAILPSHVFVPAGTGSLTQDSVLLCEQIRVIDKSRIIRVIGHLDDNYMEEVAKALSTILGLPISNNGESQE</sequence>
<keyword evidence="2" id="KW-1277">Toxin-antitoxin system</keyword>
<dbReference type="Pfam" id="PF02452">
    <property type="entry name" value="PemK_toxin"/>
    <property type="match status" value="1"/>
</dbReference>
<keyword evidence="3" id="KW-0378">Hydrolase</keyword>